<dbReference type="GeneID" id="111108566"/>
<dbReference type="AlphaFoldDB" id="A0A8B8BBX7"/>
<accession>A0A8B8BBX7</accession>
<feature type="chain" id="PRO_5034427401" evidence="1">
    <location>
        <begin position="23"/>
        <end position="219"/>
    </location>
</feature>
<sequence length="219" mass="24842">MTAMKTENFVCLLAFFSATCSGYPFLREKRSLLTREAQGNSTGKVSCSEEIFACPKTPDSVPQSGNPSKGEEFLKEGFFTETCGYIKELKQCVNDNSAMIMRDSECAEMRIIASIVSNQNNKLCNSPLLQMLKELRTCFNSHYDDVISFTKRYEAMSEQSTEEGVFCPLYKQLVDDTVTLFKTCPDTRTLWTTENEETFRENFYPGVYPKSISFTCDGE</sequence>
<feature type="signal peptide" evidence="1">
    <location>
        <begin position="1"/>
        <end position="22"/>
    </location>
</feature>
<evidence type="ECO:0000313" key="2">
    <source>
        <dbReference type="Proteomes" id="UP000694844"/>
    </source>
</evidence>
<dbReference type="Proteomes" id="UP000694844">
    <property type="component" value="Chromosome 8"/>
</dbReference>
<keyword evidence="1" id="KW-0732">Signal</keyword>
<dbReference type="KEGG" id="cvn:111108566"/>
<organism evidence="2 3">
    <name type="scientific">Crassostrea virginica</name>
    <name type="common">Eastern oyster</name>
    <dbReference type="NCBI Taxonomy" id="6565"/>
    <lineage>
        <taxon>Eukaryota</taxon>
        <taxon>Metazoa</taxon>
        <taxon>Spiralia</taxon>
        <taxon>Lophotrochozoa</taxon>
        <taxon>Mollusca</taxon>
        <taxon>Bivalvia</taxon>
        <taxon>Autobranchia</taxon>
        <taxon>Pteriomorphia</taxon>
        <taxon>Ostreida</taxon>
        <taxon>Ostreoidea</taxon>
        <taxon>Ostreidae</taxon>
        <taxon>Crassostrea</taxon>
    </lineage>
</organism>
<protein>
    <submittedName>
        <fullName evidence="3">Uncharacterized protein LOC111108566</fullName>
    </submittedName>
</protein>
<dbReference type="OrthoDB" id="6208256at2759"/>
<evidence type="ECO:0000256" key="1">
    <source>
        <dbReference type="SAM" id="SignalP"/>
    </source>
</evidence>
<keyword evidence="2" id="KW-1185">Reference proteome</keyword>
<dbReference type="RefSeq" id="XP_022300264.1">
    <property type="nucleotide sequence ID" value="XM_022444556.1"/>
</dbReference>
<reference evidence="3" key="1">
    <citation type="submission" date="2025-08" db="UniProtKB">
        <authorList>
            <consortium name="RefSeq"/>
        </authorList>
    </citation>
    <scope>IDENTIFICATION</scope>
    <source>
        <tissue evidence="3">Whole sample</tissue>
    </source>
</reference>
<gene>
    <name evidence="3" type="primary">LOC111108566</name>
</gene>
<name>A0A8B8BBX7_CRAVI</name>
<proteinExistence type="predicted"/>
<evidence type="ECO:0000313" key="3">
    <source>
        <dbReference type="RefSeq" id="XP_022300264.1"/>
    </source>
</evidence>